<evidence type="ECO:0000313" key="3">
    <source>
        <dbReference type="Proteomes" id="UP000178930"/>
    </source>
</evidence>
<dbReference type="EMBL" id="MHIB01000037">
    <property type="protein sequence ID" value="OGY43463.1"/>
    <property type="molecule type" value="Genomic_DNA"/>
</dbReference>
<dbReference type="AlphaFoldDB" id="A0A1G1XTT2"/>
<dbReference type="InterPro" id="IPR004323">
    <property type="entry name" value="Ion_tolerance_CutA"/>
</dbReference>
<accession>A0A1G1XTT2</accession>
<reference evidence="2 3" key="1">
    <citation type="journal article" date="2016" name="Nat. Commun.">
        <title>Thousands of microbial genomes shed light on interconnected biogeochemical processes in an aquifer system.</title>
        <authorList>
            <person name="Anantharaman K."/>
            <person name="Brown C.T."/>
            <person name="Hug L.A."/>
            <person name="Sharon I."/>
            <person name="Castelle C.J."/>
            <person name="Probst A.J."/>
            <person name="Thomas B.C."/>
            <person name="Singh A."/>
            <person name="Wilkins M.J."/>
            <person name="Karaoz U."/>
            <person name="Brodie E.L."/>
            <person name="Williams K.H."/>
            <person name="Hubbard S.S."/>
            <person name="Banfield J.F."/>
        </authorList>
    </citation>
    <scope>NUCLEOTIDE SEQUENCE [LARGE SCALE GENOMIC DNA]</scope>
</reference>
<proteinExistence type="inferred from homology"/>
<dbReference type="STRING" id="1797532.A2729_04745"/>
<dbReference type="InterPro" id="IPR015867">
    <property type="entry name" value="N-reg_PII/ATP_PRibTrfase_C"/>
</dbReference>
<dbReference type="PANTHER" id="PTHR23419:SF8">
    <property type="entry name" value="FI09726P"/>
    <property type="match status" value="1"/>
</dbReference>
<evidence type="ECO:0000313" key="2">
    <source>
        <dbReference type="EMBL" id="OGY43463.1"/>
    </source>
</evidence>
<name>A0A1G1XTT2_9BACT</name>
<sequence length="102" mass="12168">MINIYATFPNLKTAKKIASVLLKKRLIACANFFPIKSSYWWQGKIVNDQEIAAIFKTKKENWQKVKNEIKKLHPYKIPLIEGWKTESNLEYEKWVEREVKKI</sequence>
<dbReference type="Pfam" id="PF03091">
    <property type="entry name" value="CutA1"/>
    <property type="match status" value="1"/>
</dbReference>
<evidence type="ECO:0000256" key="1">
    <source>
        <dbReference type="ARBA" id="ARBA00010169"/>
    </source>
</evidence>
<dbReference type="PANTHER" id="PTHR23419">
    <property type="entry name" value="DIVALENT CATION TOLERANCE CUTA-RELATED"/>
    <property type="match status" value="1"/>
</dbReference>
<protein>
    <recommendedName>
        <fullName evidence="4">Divalent-cation tolerance protein CutA</fullName>
    </recommendedName>
</protein>
<dbReference type="Gene3D" id="3.30.70.120">
    <property type="match status" value="1"/>
</dbReference>
<dbReference type="Proteomes" id="UP000178930">
    <property type="component" value="Unassembled WGS sequence"/>
</dbReference>
<dbReference type="InterPro" id="IPR011322">
    <property type="entry name" value="N-reg_PII-like_a/b"/>
</dbReference>
<dbReference type="GO" id="GO:0010038">
    <property type="term" value="P:response to metal ion"/>
    <property type="evidence" value="ECO:0007669"/>
    <property type="project" value="InterPro"/>
</dbReference>
<comment type="caution">
    <text evidence="2">The sequence shown here is derived from an EMBL/GenBank/DDBJ whole genome shotgun (WGS) entry which is preliminary data.</text>
</comment>
<evidence type="ECO:0008006" key="4">
    <source>
        <dbReference type="Google" id="ProtNLM"/>
    </source>
</evidence>
<dbReference type="SUPFAM" id="SSF54913">
    <property type="entry name" value="GlnB-like"/>
    <property type="match status" value="1"/>
</dbReference>
<gene>
    <name evidence="2" type="ORF">A2729_04745</name>
</gene>
<organism evidence="2 3">
    <name type="scientific">Candidatus Buchananbacteria bacterium RIFCSPHIGHO2_01_FULL_39_14</name>
    <dbReference type="NCBI Taxonomy" id="1797532"/>
    <lineage>
        <taxon>Bacteria</taxon>
        <taxon>Candidatus Buchananiibacteriota</taxon>
    </lineage>
</organism>
<dbReference type="GO" id="GO:0005507">
    <property type="term" value="F:copper ion binding"/>
    <property type="evidence" value="ECO:0007669"/>
    <property type="project" value="TreeGrafter"/>
</dbReference>
<comment type="similarity">
    <text evidence="1">Belongs to the CutA family.</text>
</comment>